<gene>
    <name evidence="9" type="primary">cobA</name>
    <name evidence="9" type="ORF">DLM65_11870</name>
</gene>
<keyword evidence="3 6" id="KW-0808">Transferase</keyword>
<evidence type="ECO:0000256" key="6">
    <source>
        <dbReference type="RuleBase" id="RU003960"/>
    </source>
</evidence>
<dbReference type="InterPro" id="IPR006366">
    <property type="entry name" value="CobA/CysG_C"/>
</dbReference>
<dbReference type="InterPro" id="IPR000878">
    <property type="entry name" value="4pyrrol_Mease"/>
</dbReference>
<dbReference type="InterPro" id="IPR050161">
    <property type="entry name" value="Siro_Cobalamin_biosynth"/>
</dbReference>
<dbReference type="AlphaFoldDB" id="A0A2W5Z7Q7"/>
<evidence type="ECO:0000259" key="8">
    <source>
        <dbReference type="Pfam" id="PF00590"/>
    </source>
</evidence>
<dbReference type="InterPro" id="IPR014777">
    <property type="entry name" value="4pyrrole_Mease_sub1"/>
</dbReference>
<organism evidence="9 10">
    <name type="scientific">Candidatus Aeolococcus gillhamiae</name>
    <dbReference type="NCBI Taxonomy" id="3127015"/>
    <lineage>
        <taxon>Bacteria</taxon>
        <taxon>Bacillati</taxon>
        <taxon>Candidatus Dormiibacterota</taxon>
        <taxon>Candidatus Dormibacteria</taxon>
        <taxon>Candidatus Aeolococcales</taxon>
        <taxon>Candidatus Aeolococcaceae</taxon>
        <taxon>Candidatus Aeolococcus</taxon>
    </lineage>
</organism>
<evidence type="ECO:0000256" key="2">
    <source>
        <dbReference type="ARBA" id="ARBA00022603"/>
    </source>
</evidence>
<protein>
    <recommendedName>
        <fullName evidence="1">uroporphyrinogen-III C-methyltransferase</fullName>
        <ecNumber evidence="1">2.1.1.107</ecNumber>
    </recommendedName>
</protein>
<dbReference type="InterPro" id="IPR003043">
    <property type="entry name" value="Uropor_MeTrfase_CS"/>
</dbReference>
<evidence type="ECO:0000313" key="9">
    <source>
        <dbReference type="EMBL" id="PZR78895.1"/>
    </source>
</evidence>
<evidence type="ECO:0000256" key="1">
    <source>
        <dbReference type="ARBA" id="ARBA00012162"/>
    </source>
</evidence>
<dbReference type="InterPro" id="IPR014776">
    <property type="entry name" value="4pyrrole_Mease_sub2"/>
</dbReference>
<reference evidence="9 10" key="1">
    <citation type="journal article" date="2017" name="Nature">
        <title>Atmospheric trace gases support primary production in Antarctic desert surface soil.</title>
        <authorList>
            <person name="Ji M."/>
            <person name="Greening C."/>
            <person name="Vanwonterghem I."/>
            <person name="Carere C.R."/>
            <person name="Bay S.K."/>
            <person name="Steen J.A."/>
            <person name="Montgomery K."/>
            <person name="Lines T."/>
            <person name="Beardall J."/>
            <person name="van Dorst J."/>
            <person name="Snape I."/>
            <person name="Stott M.B."/>
            <person name="Hugenholtz P."/>
            <person name="Ferrari B.C."/>
        </authorList>
    </citation>
    <scope>NUCLEOTIDE SEQUENCE [LARGE SCALE GENOMIC DNA]</scope>
    <source>
        <strain evidence="9">RRmetagenome_bin12</strain>
    </source>
</reference>
<dbReference type="NCBIfam" id="NF004790">
    <property type="entry name" value="PRK06136.1"/>
    <property type="match status" value="1"/>
</dbReference>
<dbReference type="PANTHER" id="PTHR45790">
    <property type="entry name" value="SIROHEME SYNTHASE-RELATED"/>
    <property type="match status" value="1"/>
</dbReference>
<dbReference type="EMBL" id="QHBU01000235">
    <property type="protein sequence ID" value="PZR78895.1"/>
    <property type="molecule type" value="Genomic_DNA"/>
</dbReference>
<feature type="domain" description="Tetrapyrrole methylase" evidence="8">
    <location>
        <begin position="16"/>
        <end position="222"/>
    </location>
</feature>
<proteinExistence type="inferred from homology"/>
<evidence type="ECO:0000313" key="10">
    <source>
        <dbReference type="Proteomes" id="UP000248724"/>
    </source>
</evidence>
<dbReference type="PROSITE" id="PS00840">
    <property type="entry name" value="SUMT_2"/>
    <property type="match status" value="1"/>
</dbReference>
<comment type="caution">
    <text evidence="9">The sequence shown here is derived from an EMBL/GenBank/DDBJ whole genome shotgun (WGS) entry which is preliminary data.</text>
</comment>
<dbReference type="FunFam" id="3.40.1010.10:FF:000001">
    <property type="entry name" value="Siroheme synthase"/>
    <property type="match status" value="1"/>
</dbReference>
<dbReference type="PANTHER" id="PTHR45790:SF3">
    <property type="entry name" value="S-ADENOSYL-L-METHIONINE-DEPENDENT UROPORPHYRINOGEN III METHYLTRANSFERASE, CHLOROPLASTIC"/>
    <property type="match status" value="1"/>
</dbReference>
<dbReference type="EC" id="2.1.1.107" evidence="1"/>
<comment type="similarity">
    <text evidence="6">Belongs to the precorrin methyltransferase family.</text>
</comment>
<dbReference type="Gene3D" id="3.30.950.10">
    <property type="entry name" value="Methyltransferase, Cobalt-precorrin-4 Transmethylase, Domain 2"/>
    <property type="match status" value="1"/>
</dbReference>
<accession>A0A2W5Z7Q7</accession>
<dbReference type="Gene3D" id="3.40.1010.10">
    <property type="entry name" value="Cobalt-precorrin-4 Transmethylase, Domain 1"/>
    <property type="match status" value="1"/>
</dbReference>
<dbReference type="PROSITE" id="PS00839">
    <property type="entry name" value="SUMT_1"/>
    <property type="match status" value="1"/>
</dbReference>
<dbReference type="Proteomes" id="UP000248724">
    <property type="component" value="Unassembled WGS sequence"/>
</dbReference>
<evidence type="ECO:0000256" key="7">
    <source>
        <dbReference type="SAM" id="MobiDB-lite"/>
    </source>
</evidence>
<feature type="region of interest" description="Disordered" evidence="7">
    <location>
        <begin position="1"/>
        <end position="21"/>
    </location>
</feature>
<dbReference type="GO" id="GO:0004851">
    <property type="term" value="F:uroporphyrin-III C-methyltransferase activity"/>
    <property type="evidence" value="ECO:0007669"/>
    <property type="project" value="UniProtKB-EC"/>
</dbReference>
<evidence type="ECO:0000256" key="5">
    <source>
        <dbReference type="ARBA" id="ARBA00023244"/>
    </source>
</evidence>
<dbReference type="GO" id="GO:0032259">
    <property type="term" value="P:methylation"/>
    <property type="evidence" value="ECO:0007669"/>
    <property type="project" value="UniProtKB-KW"/>
</dbReference>
<dbReference type="InterPro" id="IPR035996">
    <property type="entry name" value="4pyrrol_Methylase_sf"/>
</dbReference>
<evidence type="ECO:0000256" key="3">
    <source>
        <dbReference type="ARBA" id="ARBA00022679"/>
    </source>
</evidence>
<dbReference type="Pfam" id="PF00590">
    <property type="entry name" value="TP_methylase"/>
    <property type="match status" value="1"/>
</dbReference>
<keyword evidence="4" id="KW-0949">S-adenosyl-L-methionine</keyword>
<name>A0A2W5Z7Q7_9BACT</name>
<dbReference type="CDD" id="cd11642">
    <property type="entry name" value="SUMT"/>
    <property type="match status" value="1"/>
</dbReference>
<dbReference type="NCBIfam" id="TIGR01469">
    <property type="entry name" value="cobA_cysG_Cterm"/>
    <property type="match status" value="1"/>
</dbReference>
<keyword evidence="5" id="KW-0627">Porphyrin biosynthesis</keyword>
<evidence type="ECO:0000256" key="4">
    <source>
        <dbReference type="ARBA" id="ARBA00022691"/>
    </source>
</evidence>
<keyword evidence="2 6" id="KW-0489">Methyltransferase</keyword>
<dbReference type="SUPFAM" id="SSF53790">
    <property type="entry name" value="Tetrapyrrole methylase"/>
    <property type="match status" value="1"/>
</dbReference>
<dbReference type="GO" id="GO:0019354">
    <property type="term" value="P:siroheme biosynthetic process"/>
    <property type="evidence" value="ECO:0007669"/>
    <property type="project" value="InterPro"/>
</dbReference>
<sequence length="264" mass="26602">MSADASRNTIGGPRPVHLVGAGPGDPDLLTVRGARLVQGADAVYFDELVDTRVLNLATGAQTVPVGRRAGQGGRDPGQTALEMAAMARSGMRVVRLKGGDPYLFGRGAEEASALLQLGVPFEVVPGVSSAFAAPAAAGIPLTHRALASSVTILTGHRGADFDPRRWRALATGADTLVVLMGGTRLAEITLALVAAGRPAGTPAAVVVAATMADQRHVVSTLDGVAAEARRQSLGTPAVLVVGEFVSLAATLLGPAMPALVAAAG</sequence>